<feature type="region of interest" description="Disordered" evidence="5">
    <location>
        <begin position="740"/>
        <end position="766"/>
    </location>
</feature>
<keyword evidence="9" id="KW-1185">Reference proteome</keyword>
<evidence type="ECO:0000313" key="8">
    <source>
        <dbReference type="EMBL" id="AUB81953.1"/>
    </source>
</evidence>
<dbReference type="PROSITE" id="PS50082">
    <property type="entry name" value="WD_REPEATS_2"/>
    <property type="match status" value="6"/>
</dbReference>
<organism evidence="8 9">
    <name type="scientific">Candidatus Thiodictyon syntrophicum</name>
    <dbReference type="NCBI Taxonomy" id="1166950"/>
    <lineage>
        <taxon>Bacteria</taxon>
        <taxon>Pseudomonadati</taxon>
        <taxon>Pseudomonadota</taxon>
        <taxon>Gammaproteobacteria</taxon>
        <taxon>Chromatiales</taxon>
        <taxon>Chromatiaceae</taxon>
        <taxon>Thiodictyon</taxon>
    </lineage>
</organism>
<sequence>MGLTVDPNLLGALLADVRDAPGHLPLLEDCLTELWTRERDRPDQRLTLAGYQALGGLHGTLARRADALFATLSMQEQAAVRWILVQLTRMGEGTEDTRRRVVQADLVNDRYPAELIARTLVRLADARLAVSSALQARRVATGDGAGAAGEGEGAAAPPEALTIPTVEVAHEALIRHWPRLRDWLDRDRAFQTWLRRIQPEAQDWGGPDGDQDPERLPRGARLAVALEQRAANPGLLDPVTQSFIDTAVQRRDQERTAEQERQEREFWEEAARREAQRRAELQAHEDRQRTRLKRTRLAAALTSIGLVVSIWLGYLISAARDQAQAARNQAQAAAQTSKEDLFEARLTQAALLAREEDYAGAWRVLGQSADLDPAIRPDRRHARNLLAGLVNLYRGVSDQVYRGPGAALMALAVSPDGHWLAAGGERGTLVAFDRTGGEQPAPLATHDPAAGAVGAVTAVAFSPDGGRLYSAGEDGRILAWSVPDWQPQELGKTRDGVRSMALSPKGEVLASAGQGAGITLWSTASGAVLGELVGESSAVALGTNLAWFSDGVRLVSEGRNGKVGIWDTATRKERLLAGEHSPALSGLATGGVAISPGGALVASDGEDGLIVLADTVTGKTVRVLKAQDTDVSSLVFDGSDQRLIAVDKDQSVKVWDTPTGTTLRVYQGHDAGIGPIVLHDGVFYTASNDGTVQRWPLGLPDQWAWDLDDAVPWSVALDPDRGLVLVGLAEGSIRAYALPGPGSRDTADVADSSSDTASGSAPKGEASRVIDSLRWPSLATSLLGVIAPVNTALAQSWVLGPERDARGVEEARVRARTAEDARVRARMALEAEQKAGGPERDARKAEAARMTLKAKRAAESERSEHPRRPPRSNVSGFSAGANKDLQSAKERLGRIEPPDNPPEGMPEPRGLEQPAHLMPRNVAATQGPAPQVTLLRPTLGGAFSSFALSPDGRILAIAGDDHRVRLWAIVGASGDAQIKPLDRPMKDHQGAVRAVAFSPDGRRLVTASDDRQVGIFDVASGTGEFYPVDEPGQFESVQIDGSGTRVVTANLEERTVQLWHLDGRRLVKGQPIATFADKPLWATLNPDGRQIAAVGRGSNVTLIDLDAADRPMHSRRLRGHQDTVYRAIYSPDGGLLATVSADRTLRVWDLKTDAALFTLHLPAENLDPGPLWDFDFRCTQNQRTCWIAVPLTMGRLALYRLPYADPPPAMH</sequence>
<reference evidence="8 9" key="1">
    <citation type="submission" date="2017-03" db="EMBL/GenBank/DDBJ databases">
        <title>Complete genome sequence of Candidatus 'Thiodictyon syntrophicum' sp. nov. strain Cad16T, a photolithoautotroph purple sulfur bacterium isolated from an alpine meromictic lake.</title>
        <authorList>
            <person name="Luedin S.M."/>
            <person name="Pothier J.F."/>
            <person name="Danza F."/>
            <person name="Storelli N."/>
            <person name="Wittwer M."/>
            <person name="Tonolla M."/>
        </authorList>
    </citation>
    <scope>NUCLEOTIDE SEQUENCE [LARGE SCALE GENOMIC DNA]</scope>
    <source>
        <strain evidence="8 9">Cad16T</strain>
    </source>
</reference>
<dbReference type="OrthoDB" id="5623591at2"/>
<feature type="transmembrane region" description="Helical" evidence="6">
    <location>
        <begin position="297"/>
        <end position="316"/>
    </location>
</feature>
<dbReference type="PROSITE" id="PS00678">
    <property type="entry name" value="WD_REPEATS_1"/>
    <property type="match status" value="1"/>
</dbReference>
<dbReference type="InterPro" id="IPR019775">
    <property type="entry name" value="WD40_repeat_CS"/>
</dbReference>
<keyword evidence="4" id="KW-0175">Coiled coil</keyword>
<feature type="domain" description="Novel STAND NTPase 1" evidence="7">
    <location>
        <begin position="2"/>
        <end position="205"/>
    </location>
</feature>
<feature type="repeat" description="WD" evidence="3">
    <location>
        <begin position="945"/>
        <end position="967"/>
    </location>
</feature>
<feature type="repeat" description="WD" evidence="3">
    <location>
        <begin position="985"/>
        <end position="1021"/>
    </location>
</feature>
<protein>
    <recommendedName>
        <fullName evidence="7">Novel STAND NTPase 1 domain-containing protein</fullName>
    </recommendedName>
</protein>
<keyword evidence="6" id="KW-0472">Membrane</keyword>
<dbReference type="Pfam" id="PF00400">
    <property type="entry name" value="WD40"/>
    <property type="match status" value="6"/>
</dbReference>
<dbReference type="PROSITE" id="PS50294">
    <property type="entry name" value="WD_REPEATS_REGION"/>
    <property type="match status" value="4"/>
</dbReference>
<name>A0A2K8U8R0_9GAMM</name>
<dbReference type="AlphaFoldDB" id="A0A2K8U8R0"/>
<evidence type="ECO:0000313" key="9">
    <source>
        <dbReference type="Proteomes" id="UP000232638"/>
    </source>
</evidence>
<evidence type="ECO:0000256" key="3">
    <source>
        <dbReference type="PROSITE-ProRule" id="PRU00221"/>
    </source>
</evidence>
<dbReference type="Proteomes" id="UP000232638">
    <property type="component" value="Chromosome"/>
</dbReference>
<feature type="compositionally biased region" description="Basic and acidic residues" evidence="5">
    <location>
        <begin position="856"/>
        <end position="867"/>
    </location>
</feature>
<feature type="compositionally biased region" description="Low complexity" evidence="5">
    <location>
        <begin position="749"/>
        <end position="761"/>
    </location>
</feature>
<keyword evidence="2" id="KW-0677">Repeat</keyword>
<evidence type="ECO:0000259" key="7">
    <source>
        <dbReference type="Pfam" id="PF20703"/>
    </source>
</evidence>
<proteinExistence type="predicted"/>
<keyword evidence="6" id="KW-1133">Transmembrane helix</keyword>
<dbReference type="EMBL" id="CP020370">
    <property type="protein sequence ID" value="AUB81953.1"/>
    <property type="molecule type" value="Genomic_DNA"/>
</dbReference>
<dbReference type="InterPro" id="IPR001680">
    <property type="entry name" value="WD40_rpt"/>
</dbReference>
<feature type="repeat" description="WD" evidence="3">
    <location>
        <begin position="449"/>
        <end position="482"/>
    </location>
</feature>
<dbReference type="InterPro" id="IPR011047">
    <property type="entry name" value="Quinoprotein_ADH-like_sf"/>
</dbReference>
<evidence type="ECO:0000256" key="1">
    <source>
        <dbReference type="ARBA" id="ARBA00022574"/>
    </source>
</evidence>
<feature type="region of interest" description="Disordered" evidence="5">
    <location>
        <begin position="830"/>
        <end position="913"/>
    </location>
</feature>
<dbReference type="Pfam" id="PF20703">
    <property type="entry name" value="nSTAND1"/>
    <property type="match status" value="1"/>
</dbReference>
<gene>
    <name evidence="8" type="ORF">THSYN_14040</name>
</gene>
<dbReference type="KEGG" id="tsy:THSYN_14040"/>
<dbReference type="InterPro" id="IPR011044">
    <property type="entry name" value="Quino_amine_DH_bsu"/>
</dbReference>
<evidence type="ECO:0000256" key="2">
    <source>
        <dbReference type="ARBA" id="ARBA00022737"/>
    </source>
</evidence>
<keyword evidence="1 3" id="KW-0853">WD repeat</keyword>
<dbReference type="Gene3D" id="2.130.10.10">
    <property type="entry name" value="YVTN repeat-like/Quinoprotein amine dehydrogenase"/>
    <property type="match status" value="4"/>
</dbReference>
<dbReference type="SUPFAM" id="SSF50969">
    <property type="entry name" value="YVTN repeat-like/Quinoprotein amine dehydrogenase"/>
    <property type="match status" value="1"/>
</dbReference>
<dbReference type="SMART" id="SM00320">
    <property type="entry name" value="WD40"/>
    <property type="match status" value="10"/>
</dbReference>
<evidence type="ECO:0000256" key="5">
    <source>
        <dbReference type="SAM" id="MobiDB-lite"/>
    </source>
</evidence>
<dbReference type="SUPFAM" id="SSF50998">
    <property type="entry name" value="Quinoprotein alcohol dehydrogenase-like"/>
    <property type="match status" value="1"/>
</dbReference>
<feature type="compositionally biased region" description="Basic and acidic residues" evidence="5">
    <location>
        <begin position="830"/>
        <end position="847"/>
    </location>
</feature>
<evidence type="ECO:0000256" key="4">
    <source>
        <dbReference type="SAM" id="Coils"/>
    </source>
</evidence>
<feature type="repeat" description="WD" evidence="3">
    <location>
        <begin position="1117"/>
        <end position="1158"/>
    </location>
</feature>
<feature type="repeat" description="WD" evidence="3">
    <location>
        <begin position="490"/>
        <end position="531"/>
    </location>
</feature>
<feature type="repeat" description="WD" evidence="3">
    <location>
        <begin position="624"/>
        <end position="665"/>
    </location>
</feature>
<dbReference type="PANTHER" id="PTHR19848:SF8">
    <property type="entry name" value="F-BOX AND WD REPEAT DOMAIN CONTAINING 7"/>
    <property type="match status" value="1"/>
</dbReference>
<accession>A0A2K8U8R0</accession>
<feature type="compositionally biased region" description="Basic and acidic residues" evidence="5">
    <location>
        <begin position="886"/>
        <end position="897"/>
    </location>
</feature>
<dbReference type="InterPro" id="IPR015943">
    <property type="entry name" value="WD40/YVTN_repeat-like_dom_sf"/>
</dbReference>
<dbReference type="PANTHER" id="PTHR19848">
    <property type="entry name" value="WD40 REPEAT PROTEIN"/>
    <property type="match status" value="1"/>
</dbReference>
<dbReference type="InterPro" id="IPR049052">
    <property type="entry name" value="nSTAND1"/>
</dbReference>
<keyword evidence="6" id="KW-0812">Transmembrane</keyword>
<evidence type="ECO:0000256" key="6">
    <source>
        <dbReference type="SAM" id="Phobius"/>
    </source>
</evidence>
<feature type="coiled-coil region" evidence="4">
    <location>
        <begin position="250"/>
        <end position="277"/>
    </location>
</feature>